<accession>A0A4U1GKC9</accession>
<proteinExistence type="predicted"/>
<dbReference type="GO" id="GO:0043565">
    <property type="term" value="F:sequence-specific DNA binding"/>
    <property type="evidence" value="ECO:0007669"/>
    <property type="project" value="InterPro"/>
</dbReference>
<dbReference type="SUPFAM" id="SSF46785">
    <property type="entry name" value="Winged helix' DNA-binding domain"/>
    <property type="match status" value="1"/>
</dbReference>
<dbReference type="EMBL" id="SWDX01000002">
    <property type="protein sequence ID" value="TKC63829.1"/>
    <property type="molecule type" value="Genomic_DNA"/>
</dbReference>
<feature type="domain" description="HTH asnC-type" evidence="4">
    <location>
        <begin position="6"/>
        <end position="67"/>
    </location>
</feature>
<evidence type="ECO:0000313" key="8">
    <source>
        <dbReference type="Proteomes" id="UP000309594"/>
    </source>
</evidence>
<protein>
    <submittedName>
        <fullName evidence="6">Lrp/AsnC family transcriptional regulator</fullName>
    </submittedName>
</protein>
<reference evidence="6 8" key="2">
    <citation type="submission" date="2019-04" db="EMBL/GenBank/DDBJ databases">
        <title>Pedobacter sp. RP-1-16 sp. nov., isolated from Arctic soil.</title>
        <authorList>
            <person name="Dahal R.H."/>
            <person name="Kim D.-U."/>
        </authorList>
    </citation>
    <scope>NUCLEOTIDE SEQUENCE [LARGE SCALE GENOMIC DNA]</scope>
    <source>
        <strain evidence="6 8">RP-1-16</strain>
    </source>
</reference>
<dbReference type="InterPro" id="IPR036390">
    <property type="entry name" value="WH_DNA-bd_sf"/>
</dbReference>
<dbReference type="AlphaFoldDB" id="A0A4U1GKC9"/>
<reference evidence="5 7" key="1">
    <citation type="submission" date="2019-02" db="EMBL/GenBank/DDBJ databases">
        <title>Pedobacter sp. RP-3-8 sp. nov., isolated from Arctic soil.</title>
        <authorList>
            <person name="Dahal R.H."/>
        </authorList>
    </citation>
    <scope>NUCLEOTIDE SEQUENCE [LARGE SCALE GENOMIC DNA]</scope>
    <source>
        <strain evidence="5 7">RP-3-8</strain>
    </source>
</reference>
<comment type="caution">
    <text evidence="6">The sequence shown here is derived from an EMBL/GenBank/DDBJ whole genome shotgun (WGS) entry which is preliminary data.</text>
</comment>
<keyword evidence="2" id="KW-0238">DNA-binding</keyword>
<dbReference type="Proteomes" id="UP000291117">
    <property type="component" value="Unassembled WGS sequence"/>
</dbReference>
<keyword evidence="3" id="KW-0804">Transcription</keyword>
<dbReference type="InterPro" id="IPR019887">
    <property type="entry name" value="Tscrpt_reg_AsnC/Lrp_C"/>
</dbReference>
<gene>
    <name evidence="5" type="ORF">EZ444_01200</name>
    <name evidence="6" type="ORF">FBD94_05645</name>
</gene>
<accession>A0A4R0NK65</accession>
<dbReference type="InterPro" id="IPR019888">
    <property type="entry name" value="Tscrpt_reg_AsnC-like"/>
</dbReference>
<dbReference type="RefSeq" id="WP_131606412.1">
    <property type="nucleotide sequence ID" value="NZ_SJSM01000001.1"/>
</dbReference>
<organism evidence="6 8">
    <name type="scientific">Pedobacter hiemivivus</name>
    <dbReference type="NCBI Taxonomy" id="2530454"/>
    <lineage>
        <taxon>Bacteria</taxon>
        <taxon>Pseudomonadati</taxon>
        <taxon>Bacteroidota</taxon>
        <taxon>Sphingobacteriia</taxon>
        <taxon>Sphingobacteriales</taxon>
        <taxon>Sphingobacteriaceae</taxon>
        <taxon>Pedobacter</taxon>
    </lineage>
</organism>
<evidence type="ECO:0000256" key="2">
    <source>
        <dbReference type="ARBA" id="ARBA00023125"/>
    </source>
</evidence>
<dbReference type="GO" id="GO:0005829">
    <property type="term" value="C:cytosol"/>
    <property type="evidence" value="ECO:0007669"/>
    <property type="project" value="TreeGrafter"/>
</dbReference>
<evidence type="ECO:0000256" key="1">
    <source>
        <dbReference type="ARBA" id="ARBA00023015"/>
    </source>
</evidence>
<dbReference type="Pfam" id="PF13412">
    <property type="entry name" value="HTH_24"/>
    <property type="match status" value="1"/>
</dbReference>
<dbReference type="InterPro" id="IPR000485">
    <property type="entry name" value="AsnC-type_HTH_dom"/>
</dbReference>
<dbReference type="InterPro" id="IPR036388">
    <property type="entry name" value="WH-like_DNA-bd_sf"/>
</dbReference>
<dbReference type="Gene3D" id="1.10.10.10">
    <property type="entry name" value="Winged helix-like DNA-binding domain superfamily/Winged helix DNA-binding domain"/>
    <property type="match status" value="1"/>
</dbReference>
<dbReference type="PRINTS" id="PR00033">
    <property type="entry name" value="HTHASNC"/>
</dbReference>
<dbReference type="PANTHER" id="PTHR30154:SF34">
    <property type="entry name" value="TRANSCRIPTIONAL REGULATOR AZLB"/>
    <property type="match status" value="1"/>
</dbReference>
<dbReference type="SUPFAM" id="SSF54909">
    <property type="entry name" value="Dimeric alpha+beta barrel"/>
    <property type="match status" value="1"/>
</dbReference>
<dbReference type="OrthoDB" id="9800326at2"/>
<evidence type="ECO:0000313" key="5">
    <source>
        <dbReference type="EMBL" id="TCC99324.1"/>
    </source>
</evidence>
<dbReference type="Gene3D" id="3.30.70.920">
    <property type="match status" value="1"/>
</dbReference>
<dbReference type="GO" id="GO:0043200">
    <property type="term" value="P:response to amino acid"/>
    <property type="evidence" value="ECO:0007669"/>
    <property type="project" value="TreeGrafter"/>
</dbReference>
<dbReference type="Proteomes" id="UP000309594">
    <property type="component" value="Unassembled WGS sequence"/>
</dbReference>
<dbReference type="SMART" id="SM00344">
    <property type="entry name" value="HTH_ASNC"/>
    <property type="match status" value="1"/>
</dbReference>
<evidence type="ECO:0000313" key="6">
    <source>
        <dbReference type="EMBL" id="TKC63829.1"/>
    </source>
</evidence>
<evidence type="ECO:0000313" key="7">
    <source>
        <dbReference type="Proteomes" id="UP000291117"/>
    </source>
</evidence>
<dbReference type="InterPro" id="IPR011008">
    <property type="entry name" value="Dimeric_a/b-barrel"/>
</dbReference>
<evidence type="ECO:0000256" key="3">
    <source>
        <dbReference type="ARBA" id="ARBA00023163"/>
    </source>
</evidence>
<dbReference type="Pfam" id="PF01037">
    <property type="entry name" value="AsnC_trans_reg"/>
    <property type="match status" value="1"/>
</dbReference>
<dbReference type="EMBL" id="SJSM01000001">
    <property type="protein sequence ID" value="TCC99324.1"/>
    <property type="molecule type" value="Genomic_DNA"/>
</dbReference>
<sequence length="165" mass="18914">MTTTTLDQTDLQLLRLIQKDASLTNKQLGLKLHKAGNTIFNRVERLKEIGYIIGTLTIINREKLGEMLTSFTSIQLKDHSTQSLKNFEQEVVKFTEVMECYHMTGDFDFILKIVVSNMQAYKEFVVNRLANLPDVGTVRSQFVINEAKRELAYTLEMPPFHANGQ</sequence>
<name>A0A4U1GKC9_9SPHI</name>
<dbReference type="PANTHER" id="PTHR30154">
    <property type="entry name" value="LEUCINE-RESPONSIVE REGULATORY PROTEIN"/>
    <property type="match status" value="1"/>
</dbReference>
<dbReference type="PROSITE" id="PS50956">
    <property type="entry name" value="HTH_ASNC_2"/>
    <property type="match status" value="1"/>
</dbReference>
<evidence type="ECO:0000259" key="4">
    <source>
        <dbReference type="PROSITE" id="PS50956"/>
    </source>
</evidence>
<keyword evidence="7" id="KW-1185">Reference proteome</keyword>
<keyword evidence="1" id="KW-0805">Transcription regulation</keyword>